<dbReference type="PANTHER" id="PTHR40129">
    <property type="entry name" value="KETOPANTOATE REDUCTASE N-TERMINAL DOMAIN-CONTAINING PROTEIN"/>
    <property type="match status" value="1"/>
</dbReference>
<evidence type="ECO:0000313" key="2">
    <source>
        <dbReference type="Proteomes" id="UP000308730"/>
    </source>
</evidence>
<dbReference type="AlphaFoldDB" id="A0A4S4MYE2"/>
<name>A0A4S4MYE2_9APHY</name>
<organism evidence="1 2">
    <name type="scientific">Antrodiella citrinella</name>
    <dbReference type="NCBI Taxonomy" id="2447956"/>
    <lineage>
        <taxon>Eukaryota</taxon>
        <taxon>Fungi</taxon>
        <taxon>Dikarya</taxon>
        <taxon>Basidiomycota</taxon>
        <taxon>Agaricomycotina</taxon>
        <taxon>Agaricomycetes</taxon>
        <taxon>Polyporales</taxon>
        <taxon>Steccherinaceae</taxon>
        <taxon>Antrodiella</taxon>
    </lineage>
</organism>
<comment type="caution">
    <text evidence="1">The sequence shown here is derived from an EMBL/GenBank/DDBJ whole genome shotgun (WGS) entry which is preliminary data.</text>
</comment>
<dbReference type="OrthoDB" id="674948at2759"/>
<dbReference type="PANTHER" id="PTHR40129:SF2">
    <property type="entry name" value="KETOPANTOATE REDUCTASE N-TERMINAL DOMAIN-CONTAINING PROTEIN"/>
    <property type="match status" value="1"/>
</dbReference>
<accession>A0A4S4MYE2</accession>
<protein>
    <submittedName>
        <fullName evidence="1">Uncharacterized protein</fullName>
    </submittedName>
</protein>
<dbReference type="Gene3D" id="3.40.50.720">
    <property type="entry name" value="NAD(P)-binding Rossmann-like Domain"/>
    <property type="match status" value="1"/>
</dbReference>
<gene>
    <name evidence="1" type="ORF">EUX98_g2685</name>
</gene>
<proteinExistence type="predicted"/>
<reference evidence="1 2" key="1">
    <citation type="submission" date="2019-02" db="EMBL/GenBank/DDBJ databases">
        <title>Genome sequencing of the rare red list fungi Antrodiella citrinella (Flaviporus citrinellus).</title>
        <authorList>
            <person name="Buettner E."/>
            <person name="Kellner H."/>
        </authorList>
    </citation>
    <scope>NUCLEOTIDE SEQUENCE [LARGE SCALE GENOMIC DNA]</scope>
    <source>
        <strain evidence="1 2">DSM 108506</strain>
    </source>
</reference>
<keyword evidence="2" id="KW-1185">Reference proteome</keyword>
<dbReference type="Proteomes" id="UP000308730">
    <property type="component" value="Unassembled WGS sequence"/>
</dbReference>
<dbReference type="EMBL" id="SGPM01000045">
    <property type="protein sequence ID" value="THH31504.1"/>
    <property type="molecule type" value="Genomic_DNA"/>
</dbReference>
<sequence>MTTPESPVDLLILGAGWTAAFLIPLCESINVSYAATTRHQVRTLQAKDKRIYFQFDPSSNDPTPFKTLPYAKTVLIVFPIKVEGGSTNLVKFYEETHEGAKGKTGFIQLGSTGIWDVDTLQIGAGTNWADRHTPFNTANDRANGEQELLSLSPASPTTVLNLCGLWGGDRSVKHWVGKVLPTKEALRNKGGIHMIHGLDVSRAILAVHRHFGRAAGQRWLLTDLRVYDWWDLASAWGETKSIEKHPNAEERGEGRGPQPKWVKELMDEEGVKALPRGVEKLGRGLDSREFWTKFGLEPVKGRLEE</sequence>
<evidence type="ECO:0000313" key="1">
    <source>
        <dbReference type="EMBL" id="THH31504.1"/>
    </source>
</evidence>